<dbReference type="CDD" id="cd05566">
    <property type="entry name" value="PTS_IIB_galactitol"/>
    <property type="match status" value="1"/>
</dbReference>
<reference evidence="7 10" key="4">
    <citation type="submission" date="2019-10" db="EMBL/GenBank/DDBJ databases">
        <authorList>
            <person name="Wolf R A."/>
        </authorList>
    </citation>
    <scope>NUCLEOTIDE SEQUENCE [LARGE SCALE GENOMIC DNA]</scope>
    <source>
        <strain evidence="7">Collinsella_aerofaciens_DSM_13712</strain>
    </source>
</reference>
<evidence type="ECO:0000256" key="1">
    <source>
        <dbReference type="ARBA" id="ARBA00022679"/>
    </source>
</evidence>
<dbReference type="STRING" id="74426.ERS852399_01378"/>
<evidence type="ECO:0000313" key="4">
    <source>
        <dbReference type="EMBL" id="CUN67866.1"/>
    </source>
</evidence>
<dbReference type="Proteomes" id="UP000225608">
    <property type="component" value="Chromosome"/>
</dbReference>
<evidence type="ECO:0000313" key="11">
    <source>
        <dbReference type="Proteomes" id="UP000469380"/>
    </source>
</evidence>
<reference evidence="5" key="5">
    <citation type="submission" date="2023-01" db="EMBL/GenBank/DDBJ databases">
        <title>Human gut microbiome strain richness.</title>
        <authorList>
            <person name="Chen-Liaw A."/>
        </authorList>
    </citation>
    <scope>NUCLEOTIDE SEQUENCE</scope>
    <source>
        <strain evidence="5">D54st1_D6_D54t1_190329</strain>
    </source>
</reference>
<dbReference type="EC" id="2.7.1.69" evidence="4"/>
<dbReference type="Gene3D" id="3.40.50.2300">
    <property type="match status" value="1"/>
</dbReference>
<keyword evidence="1 7" id="KW-0808">Transferase</keyword>
<dbReference type="EC" id="2.7.1.200" evidence="7"/>
<evidence type="ECO:0000313" key="9">
    <source>
        <dbReference type="Proteomes" id="UP000225608"/>
    </source>
</evidence>
<evidence type="ECO:0000313" key="10">
    <source>
        <dbReference type="Proteomes" id="UP000368032"/>
    </source>
</evidence>
<dbReference type="EMBL" id="CABWIF010000055">
    <property type="protein sequence ID" value="VWM03388.1"/>
    <property type="molecule type" value="Genomic_DNA"/>
</dbReference>
<evidence type="ECO:0000313" key="5">
    <source>
        <dbReference type="EMBL" id="MDB1839619.1"/>
    </source>
</evidence>
<dbReference type="EMBL" id="CP024160">
    <property type="protein sequence ID" value="ATP54231.1"/>
    <property type="molecule type" value="Genomic_DNA"/>
</dbReference>
<keyword evidence="5" id="KW-0813">Transport</keyword>
<dbReference type="PaxDb" id="74426-ERS852399_01378"/>
<keyword evidence="5" id="KW-0762">Sugar transport</keyword>
<sequence>MKKIVLACGAGAATSTLVAQKVATLLDANGYADKYEIVQCAISEAKDYCDEGADLLIATTVAPEGLTCPYVSGVPFMTGMNRVAAEKAVLDVMAQ</sequence>
<dbReference type="EMBL" id="JAQLEC010000037">
    <property type="protein sequence ID" value="MDB1839619.1"/>
    <property type="molecule type" value="Genomic_DNA"/>
</dbReference>
<dbReference type="EMBL" id="CYYP01000003">
    <property type="protein sequence ID" value="CUN67866.1"/>
    <property type="molecule type" value="Genomic_DNA"/>
</dbReference>
<evidence type="ECO:0000313" key="3">
    <source>
        <dbReference type="EMBL" id="ATP54231.1"/>
    </source>
</evidence>
<reference evidence="3 9" key="2">
    <citation type="submission" date="2017-10" db="EMBL/GenBank/DDBJ databases">
        <title>Complete genome sequence of Collinsella aerofaciens isolated from the gut of a healthy adult Indian.</title>
        <authorList>
            <person name="Bag S."/>
            <person name="Ghosh T.S."/>
            <person name="Das B."/>
        </authorList>
    </citation>
    <scope>NUCLEOTIDE SEQUENCE [LARGE SCALE GENOMIC DNA]</scope>
    <source>
        <strain evidence="9">indica</strain>
        <strain evidence="3">Indica</strain>
    </source>
</reference>
<dbReference type="InterPro" id="IPR003501">
    <property type="entry name" value="PTS_EIIB_2/3"/>
</dbReference>
<reference evidence="6 11" key="3">
    <citation type="journal article" date="2019" name="Nat. Med.">
        <title>A library of human gut bacterial isolates paired with longitudinal multiomics data enables mechanistic microbiome research.</title>
        <authorList>
            <person name="Poyet M."/>
            <person name="Groussin M."/>
            <person name="Gibbons S.M."/>
            <person name="Avila-Pacheco J."/>
            <person name="Jiang X."/>
            <person name="Kearney S.M."/>
            <person name="Perrotta A.R."/>
            <person name="Berdy B."/>
            <person name="Zhao S."/>
            <person name="Lieberman T.D."/>
            <person name="Swanson P.K."/>
            <person name="Smith M."/>
            <person name="Roesemann S."/>
            <person name="Alexander J.E."/>
            <person name="Rich S.A."/>
            <person name="Livny J."/>
            <person name="Vlamakis H."/>
            <person name="Clish C."/>
            <person name="Bullock K."/>
            <person name="Deik A."/>
            <person name="Scott J."/>
            <person name="Pierce K.A."/>
            <person name="Xavier R.J."/>
            <person name="Alm E.J."/>
        </authorList>
    </citation>
    <scope>NUCLEOTIDE SEQUENCE [LARGE SCALE GENOMIC DNA]</scope>
    <source>
        <strain evidence="6 11">BIOML-A20</strain>
    </source>
</reference>
<evidence type="ECO:0000313" key="7">
    <source>
        <dbReference type="EMBL" id="VWM03388.1"/>
    </source>
</evidence>
<dbReference type="Proteomes" id="UP000469380">
    <property type="component" value="Unassembled WGS sequence"/>
</dbReference>
<dbReference type="EMBL" id="WWSR01000001">
    <property type="protein sequence ID" value="MZJ38349.1"/>
    <property type="molecule type" value="Genomic_DNA"/>
</dbReference>
<dbReference type="RefSeq" id="WP_006235903.1">
    <property type="nucleotide sequence ID" value="NZ_CABIYU010000013.1"/>
</dbReference>
<name>A0A174A2J5_9ACTN</name>
<proteinExistence type="predicted"/>
<organism evidence="7 10">
    <name type="scientific">Collinsella aerofaciens</name>
    <dbReference type="NCBI Taxonomy" id="74426"/>
    <lineage>
        <taxon>Bacteria</taxon>
        <taxon>Bacillati</taxon>
        <taxon>Actinomycetota</taxon>
        <taxon>Coriobacteriia</taxon>
        <taxon>Coriobacteriales</taxon>
        <taxon>Coriobacteriaceae</taxon>
        <taxon>Collinsella</taxon>
    </lineage>
</organism>
<reference evidence="4 8" key="1">
    <citation type="submission" date="2015-09" db="EMBL/GenBank/DDBJ databases">
        <authorList>
            <consortium name="Pathogen Informatics"/>
        </authorList>
    </citation>
    <scope>NUCLEOTIDE SEQUENCE [LARGE SCALE GENOMIC DNA]</scope>
    <source>
        <strain evidence="4 8">2789STDY5608823</strain>
    </source>
</reference>
<dbReference type="Pfam" id="PF02302">
    <property type="entry name" value="PTS_IIB"/>
    <property type="match status" value="1"/>
</dbReference>
<dbReference type="InterPro" id="IPR036095">
    <property type="entry name" value="PTS_EIIB-like_sf"/>
</dbReference>
<dbReference type="GO" id="GO:0009401">
    <property type="term" value="P:phosphoenolpyruvate-dependent sugar phosphotransferase system"/>
    <property type="evidence" value="ECO:0007669"/>
    <property type="project" value="InterPro"/>
</dbReference>
<evidence type="ECO:0000313" key="6">
    <source>
        <dbReference type="EMBL" id="MZJ38349.1"/>
    </source>
</evidence>
<feature type="domain" description="Phosphotransferase system EIIB component type 2/3" evidence="2">
    <location>
        <begin position="3"/>
        <end position="60"/>
    </location>
</feature>
<dbReference type="KEGG" id="caer:CSV91_06565"/>
<dbReference type="GeneID" id="92850126"/>
<dbReference type="Proteomes" id="UP000368032">
    <property type="component" value="Unassembled WGS sequence"/>
</dbReference>
<dbReference type="Proteomes" id="UP001212741">
    <property type="component" value="Unassembled WGS sequence"/>
</dbReference>
<dbReference type="Proteomes" id="UP000095468">
    <property type="component" value="Unassembled WGS sequence"/>
</dbReference>
<dbReference type="GO" id="GO:0008982">
    <property type="term" value="F:protein-N(PI)-phosphohistidine-sugar phosphotransferase activity"/>
    <property type="evidence" value="ECO:0007669"/>
    <property type="project" value="InterPro"/>
</dbReference>
<evidence type="ECO:0000313" key="8">
    <source>
        <dbReference type="Proteomes" id="UP000095468"/>
    </source>
</evidence>
<evidence type="ECO:0000259" key="2">
    <source>
        <dbReference type="Pfam" id="PF02302"/>
    </source>
</evidence>
<dbReference type="AlphaFoldDB" id="A0A174A2J5"/>
<gene>
    <name evidence="7" type="primary">gatB_1</name>
    <name evidence="7" type="ORF">CKJAJONC_00730</name>
    <name evidence="3" type="ORF">CSV91_06565</name>
    <name evidence="4" type="ORF">ERS852381_00535</name>
    <name evidence="6" type="ORF">GT464_00035</name>
    <name evidence="5" type="ORF">PMW86_08465</name>
</gene>
<accession>A0A174A2J5</accession>
<dbReference type="SUPFAM" id="SSF52794">
    <property type="entry name" value="PTS system IIB component-like"/>
    <property type="match status" value="1"/>
</dbReference>
<protein>
    <submittedName>
        <fullName evidence="4">Galactitol-specific phosphotransferase enzyme IIB component</fullName>
        <ecNumber evidence="4">2.7.1.69</ecNumber>
    </submittedName>
    <submittedName>
        <fullName evidence="3">PTS galactitol transporter subunit IIB</fullName>
    </submittedName>
    <submittedName>
        <fullName evidence="5">PTS sugar transporter subunit IIB</fullName>
    </submittedName>
    <submittedName>
        <fullName evidence="7">PTS system galactitol-specific EIIB component</fullName>
        <ecNumber evidence="7">2.7.1.200</ecNumber>
    </submittedName>
</protein>